<organism evidence="4 5">
    <name type="scientific">Gonium pectorale</name>
    <name type="common">Green alga</name>
    <dbReference type="NCBI Taxonomy" id="33097"/>
    <lineage>
        <taxon>Eukaryota</taxon>
        <taxon>Viridiplantae</taxon>
        <taxon>Chlorophyta</taxon>
        <taxon>core chlorophytes</taxon>
        <taxon>Chlorophyceae</taxon>
        <taxon>CS clade</taxon>
        <taxon>Chlamydomonadales</taxon>
        <taxon>Volvocaceae</taxon>
        <taxon>Gonium</taxon>
    </lineage>
</organism>
<comment type="caution">
    <text evidence="4">The sequence shown here is derived from an EMBL/GenBank/DDBJ whole genome shotgun (WGS) entry which is preliminary data.</text>
</comment>
<feature type="domain" description="EF-hand" evidence="3">
    <location>
        <begin position="452"/>
        <end position="487"/>
    </location>
</feature>
<feature type="region of interest" description="Disordered" evidence="2">
    <location>
        <begin position="277"/>
        <end position="381"/>
    </location>
</feature>
<dbReference type="GO" id="GO:0005509">
    <property type="term" value="F:calcium ion binding"/>
    <property type="evidence" value="ECO:0007669"/>
    <property type="project" value="InterPro"/>
</dbReference>
<dbReference type="Gene3D" id="1.10.238.10">
    <property type="entry name" value="EF-hand"/>
    <property type="match status" value="3"/>
</dbReference>
<keyword evidence="1" id="KW-0106">Calcium</keyword>
<dbReference type="OrthoDB" id="533661at2759"/>
<dbReference type="Pfam" id="PF13202">
    <property type="entry name" value="EF-hand_5"/>
    <property type="match status" value="1"/>
</dbReference>
<dbReference type="InterPro" id="IPR052591">
    <property type="entry name" value="CML21-like"/>
</dbReference>
<dbReference type="SMART" id="SM00054">
    <property type="entry name" value="EFh"/>
    <property type="match status" value="7"/>
</dbReference>
<evidence type="ECO:0000259" key="3">
    <source>
        <dbReference type="PROSITE" id="PS50222"/>
    </source>
</evidence>
<evidence type="ECO:0000256" key="2">
    <source>
        <dbReference type="SAM" id="MobiDB-lite"/>
    </source>
</evidence>
<feature type="domain" description="EF-hand" evidence="3">
    <location>
        <begin position="489"/>
        <end position="524"/>
    </location>
</feature>
<feature type="compositionally biased region" description="Pro residues" evidence="2">
    <location>
        <begin position="280"/>
        <end position="293"/>
    </location>
</feature>
<reference evidence="5" key="1">
    <citation type="journal article" date="2016" name="Nat. Commun.">
        <title>The Gonium pectorale genome demonstrates co-option of cell cycle regulation during the evolution of multicellularity.</title>
        <authorList>
            <person name="Hanschen E.R."/>
            <person name="Marriage T.N."/>
            <person name="Ferris P.J."/>
            <person name="Hamaji T."/>
            <person name="Toyoda A."/>
            <person name="Fujiyama A."/>
            <person name="Neme R."/>
            <person name="Noguchi H."/>
            <person name="Minakuchi Y."/>
            <person name="Suzuki M."/>
            <person name="Kawai-Toyooka H."/>
            <person name="Smith D.R."/>
            <person name="Sparks H."/>
            <person name="Anderson J."/>
            <person name="Bakaric R."/>
            <person name="Luria V."/>
            <person name="Karger A."/>
            <person name="Kirschner M.W."/>
            <person name="Durand P.M."/>
            <person name="Michod R.E."/>
            <person name="Nozaki H."/>
            <person name="Olson B.J."/>
        </authorList>
    </citation>
    <scope>NUCLEOTIDE SEQUENCE [LARGE SCALE GENOMIC DNA]</scope>
    <source>
        <strain evidence="5">NIES-2863</strain>
    </source>
</reference>
<feature type="domain" description="EF-hand" evidence="3">
    <location>
        <begin position="1"/>
        <end position="28"/>
    </location>
</feature>
<evidence type="ECO:0000313" key="4">
    <source>
        <dbReference type="EMBL" id="KXZ45798.1"/>
    </source>
</evidence>
<dbReference type="CDD" id="cd00051">
    <property type="entry name" value="EFh"/>
    <property type="match status" value="2"/>
</dbReference>
<protein>
    <recommendedName>
        <fullName evidence="3">EF-hand domain-containing protein</fullName>
    </recommendedName>
</protein>
<feature type="domain" description="EF-hand" evidence="3">
    <location>
        <begin position="808"/>
        <end position="843"/>
    </location>
</feature>
<dbReference type="AlphaFoldDB" id="A0A150G7J3"/>
<dbReference type="EMBL" id="LSYV01000051">
    <property type="protein sequence ID" value="KXZ45798.1"/>
    <property type="molecule type" value="Genomic_DNA"/>
</dbReference>
<feature type="domain" description="EF-hand" evidence="3">
    <location>
        <begin position="770"/>
        <end position="805"/>
    </location>
</feature>
<dbReference type="InterPro" id="IPR018247">
    <property type="entry name" value="EF_Hand_1_Ca_BS"/>
</dbReference>
<dbReference type="PANTHER" id="PTHR23064">
    <property type="entry name" value="TROPONIN"/>
    <property type="match status" value="1"/>
</dbReference>
<dbReference type="SUPFAM" id="SSF47473">
    <property type="entry name" value="EF-hand"/>
    <property type="match status" value="3"/>
</dbReference>
<sequence length="1138" mass="122029">MVAMLDANGDGTVSYPELLHAMRADRSARASGLGAGAGGSEWVLEDVFDPNTGRRLKRDPATGLVYADAPPGEWPQVVGRQEAGGELVLGSQPLDGGLSAAFDGYLKTNRVRFRDLFSQFDRRGFGRLDSRDLRDMALLDINGNESVTFDQLLGSIKDFMAADRAAAAAAESGGGSDPAVRVALDCFQQALTRYPVNSRQHFEAASDSDRGRQGPGGGALSYPEFARFLQNCTPDLTELQRCSILFYLHSQDVQGTGEVSWLTLVKVMRVPQLAQLAPPQEEPQPEPEAPTPEPAAAAAESLQEGVEEEEGFDKDDDGDKNESGSDGSSVVRRAQPSSVAGSEAPEAAGAVPAADAAPAAAPTGAKEEEEAPALERPVSSRSEDLDLTWGLQAFPYNGHALLLDPRTERLYISADGRSWPQLVGKLVDGREVQPLAFQPHELWGRIDAYLWDNRATLYHLYNSYDTDGSGKLRPPQLERLVRDMLGGDVSGAQQQYFLAMMDANGDGRVSYEEFVAAASHSLRASRELSGAAEPEGGGGSIFPRDVRSVLEELSTRLGDQPLLSQRIFLSRDDDSDGRLSLPQVSSFLRTQLPELRGQSLQYILSYLAQYDLEGLGGVTFPDMLVALQAVEPRGPNGVHFHRTFILPAPPTIKLAPPGAPPPAGPSPRDSRGPTRGSPSATGEQPPSRSSFGDDGPNPASAFIHDWELEEWSHRGSTYLLDPETNLVYGDVASSREWPPLVGRKVYDSLQPLDPFSTLQFFRGLDTFLKAERVRFSDLFARYDADRSGRLDPRELGRLVGDLLGPGAATPADVAYLVALLDLDGSGGVSQQEFLAVAKEYVEMERRLAEGGGGAYAEDVRRALDRLSRSLQTNTDVAHELFVRRDADRDGQLVMGELAAFVKDLLRGQGLGHHELHYLLTHLHSHDLAKVGGCAFSDVLIAFRAVPVRLPSGDTIPAGFPAALASAPAAGYHAAAAAAAGATVAATAAVPSLPPASITLELFEHLGTTYYRDSSTGLLYTYDLDASLGRLLQLAPLRTGPGRGGALAPLPVAAAVAATAAPRRSHGSGEVPDVPKFAERLFSALGAVMEENEGFQSRVRDAVDRYEGSPDGPLGRRDLGRLLREIMSGVVEHEAPGVC</sequence>
<dbReference type="Pfam" id="PF13499">
    <property type="entry name" value="EF-hand_7"/>
    <property type="match status" value="2"/>
</dbReference>
<dbReference type="InterPro" id="IPR002048">
    <property type="entry name" value="EF_hand_dom"/>
</dbReference>
<accession>A0A150G7J3</accession>
<proteinExistence type="predicted"/>
<feature type="region of interest" description="Disordered" evidence="2">
    <location>
        <begin position="651"/>
        <end position="696"/>
    </location>
</feature>
<dbReference type="PROSITE" id="PS50222">
    <property type="entry name" value="EF_HAND_2"/>
    <property type="match status" value="5"/>
</dbReference>
<feature type="compositionally biased region" description="Polar residues" evidence="2">
    <location>
        <begin position="676"/>
        <end position="690"/>
    </location>
</feature>
<gene>
    <name evidence="4" type="ORF">GPECTOR_50g592</name>
</gene>
<evidence type="ECO:0000313" key="5">
    <source>
        <dbReference type="Proteomes" id="UP000075714"/>
    </source>
</evidence>
<feature type="compositionally biased region" description="Low complexity" evidence="2">
    <location>
        <begin position="294"/>
        <end position="304"/>
    </location>
</feature>
<dbReference type="PROSITE" id="PS00018">
    <property type="entry name" value="EF_HAND_1"/>
    <property type="match status" value="3"/>
</dbReference>
<feature type="compositionally biased region" description="Low complexity" evidence="2">
    <location>
        <begin position="336"/>
        <end position="364"/>
    </location>
</feature>
<evidence type="ECO:0000256" key="1">
    <source>
        <dbReference type="ARBA" id="ARBA00022837"/>
    </source>
</evidence>
<keyword evidence="5" id="KW-1185">Reference proteome</keyword>
<feature type="compositionally biased region" description="Acidic residues" evidence="2">
    <location>
        <begin position="305"/>
        <end position="319"/>
    </location>
</feature>
<dbReference type="STRING" id="33097.A0A150G7J3"/>
<name>A0A150G7J3_GONPE</name>
<dbReference type="Proteomes" id="UP000075714">
    <property type="component" value="Unassembled WGS sequence"/>
</dbReference>
<dbReference type="InterPro" id="IPR011992">
    <property type="entry name" value="EF-hand-dom_pair"/>
</dbReference>